<dbReference type="Proteomes" id="UP000185388">
    <property type="component" value="Segment"/>
</dbReference>
<evidence type="ECO:0000313" key="1">
    <source>
        <dbReference type="EMBL" id="AIX14253.1"/>
    </source>
</evidence>
<dbReference type="EMBL" id="KJ019088">
    <property type="protein sequence ID" value="AIX28204.1"/>
    <property type="molecule type" value="Genomic_DNA"/>
</dbReference>
<dbReference type="Proteomes" id="UP000185387">
    <property type="component" value="Segment"/>
</dbReference>
<evidence type="ECO:0000313" key="22">
    <source>
        <dbReference type="EMBL" id="AIX45202.1"/>
    </source>
</evidence>
<evidence type="ECO:0000313" key="2">
    <source>
        <dbReference type="EMBL" id="AIX15118.1"/>
    </source>
</evidence>
<dbReference type="EMBL" id="KJ019055">
    <property type="protein sequence ID" value="AIX20749.1"/>
    <property type="molecule type" value="Genomic_DNA"/>
</dbReference>
<dbReference type="EMBL" id="KJ019065">
    <property type="protein sequence ID" value="AIX23051.1"/>
    <property type="molecule type" value="Genomic_DNA"/>
</dbReference>
<dbReference type="Proteomes" id="UP000185389">
    <property type="component" value="Segment"/>
</dbReference>
<dbReference type="EMBL" id="KJ019084">
    <property type="protein sequence ID" value="AIX27221.1"/>
    <property type="molecule type" value="Genomic_DNA"/>
</dbReference>
<dbReference type="Proteomes" id="UP000185391">
    <property type="component" value="Segment"/>
</dbReference>
<dbReference type="Proteomes" id="UP000185395">
    <property type="component" value="Segment"/>
</dbReference>
<dbReference type="Proteomes" id="UP000185400">
    <property type="component" value="Segment"/>
</dbReference>
<dbReference type="Proteomes" id="UP000033004">
    <property type="component" value="Segment"/>
</dbReference>
<evidence type="ECO:0000313" key="26">
    <source>
        <dbReference type="Proteomes" id="UP000185387"/>
    </source>
</evidence>
<reference evidence="25 26" key="1">
    <citation type="submission" date="2013-12" db="EMBL/GenBank/DDBJ databases">
        <title>Ecological redundancy of diverse viral populations within a natural community.</title>
        <authorList>
            <person name="Gregory A.C."/>
            <person name="LaButti K."/>
            <person name="Copeland A."/>
            <person name="Woyke T."/>
            <person name="Sullivan M.B."/>
        </authorList>
    </citation>
    <scope>NUCLEOTIDE SEQUENCE [LARGE SCALE GENOMIC DNA]</scope>
    <source>
        <strain evidence="18">Syn7803C101</strain>
        <strain evidence="19">Syn7803C104</strain>
        <strain evidence="20">Syn7803C107</strain>
        <strain evidence="21">Syn7803C26</strain>
        <strain evidence="22">Syn7803C31</strain>
        <strain evidence="23">Syn7803C33</strain>
        <strain evidence="24">Syn7803C38</strain>
        <strain evidence="1">Syn7803C42</strain>
        <strain evidence="2">Syn7803C47</strain>
        <strain evidence="3">Syn7803C53</strain>
        <strain evidence="4">Syn7803C59</strain>
        <strain evidence="5">Syn7803C60</strain>
        <strain evidence="6">Syn7803C86</strain>
        <strain evidence="7">Syn7803C99</strain>
        <strain evidence="14">Syn7803US1</strain>
        <strain evidence="8">Syn7803US101</strain>
        <strain evidence="9">Syn7803US102</strain>
        <strain evidence="10">Syn7803US112</strain>
        <strain evidence="11">Syn7803US117</strain>
        <strain evidence="12">Syn7803US123</strain>
        <strain evidence="13">Syn7803US19</strain>
        <strain evidence="15">Syn7803US60</strain>
        <strain evidence="16">Syn7803US62</strain>
        <strain evidence="17">Syn7803US79</strain>
    </source>
</reference>
<dbReference type="EMBL" id="KJ019137">
    <property type="protein sequence ID" value="AIX40015.1"/>
    <property type="molecule type" value="Genomic_DNA"/>
</dbReference>
<dbReference type="Proteomes" id="UP000185392">
    <property type="component" value="Segment"/>
</dbReference>
<evidence type="ECO:0000313" key="10">
    <source>
        <dbReference type="EMBL" id="AIX25500.1"/>
    </source>
</evidence>
<evidence type="ECO:0000313" key="17">
    <source>
        <dbReference type="EMBL" id="AIX36705.1"/>
    </source>
</evidence>
<evidence type="ECO:0000313" key="20">
    <source>
        <dbReference type="EMBL" id="AIX40223.1"/>
    </source>
</evidence>
<dbReference type="Proteomes" id="UP000185402">
    <property type="component" value="Segment"/>
</dbReference>
<evidence type="ECO:0000313" key="12">
    <source>
        <dbReference type="EMBL" id="AIX27221.1"/>
    </source>
</evidence>
<dbReference type="Proteomes" id="UP000185394">
    <property type="component" value="Segment"/>
</dbReference>
<evidence type="ECO:0000313" key="7">
    <source>
        <dbReference type="EMBL" id="AIX23051.1"/>
    </source>
</evidence>
<evidence type="ECO:0000313" key="3">
    <source>
        <dbReference type="EMBL" id="AIX15764.1"/>
    </source>
</evidence>
<evidence type="ECO:0000313" key="5">
    <source>
        <dbReference type="EMBL" id="AIX17083.1"/>
    </source>
</evidence>
<dbReference type="EMBL" id="KJ019067">
    <property type="protein sequence ID" value="AIX23547.1"/>
    <property type="molecule type" value="Genomic_DNA"/>
</dbReference>
<dbReference type="EMBL" id="KJ019138">
    <property type="protein sequence ID" value="AIX40223.1"/>
    <property type="molecule type" value="Genomic_DNA"/>
</dbReference>
<dbReference type="Proteomes" id="UP000185397">
    <property type="component" value="Segment"/>
</dbReference>
<dbReference type="EMBL" id="KJ019039">
    <property type="protein sequence ID" value="AIX17083.1"/>
    <property type="molecule type" value="Genomic_DNA"/>
</dbReference>
<dbReference type="Proteomes" id="UP000185404">
    <property type="component" value="Segment"/>
</dbReference>
<evidence type="ECO:0000313" key="8">
    <source>
        <dbReference type="EMBL" id="AIX23547.1"/>
    </source>
</evidence>
<evidence type="ECO:0000313" key="19">
    <source>
        <dbReference type="EMBL" id="AIX40015.1"/>
    </source>
</evidence>
<dbReference type="Proteomes" id="UP000185406">
    <property type="component" value="Segment"/>
</dbReference>
<evidence type="ECO:0000313" key="27">
    <source>
        <dbReference type="Proteomes" id="UP000185399"/>
    </source>
</evidence>
<dbReference type="EMBL" id="KJ019033">
    <property type="protein sequence ID" value="AIX15764.1"/>
    <property type="molecule type" value="Genomic_DNA"/>
</dbReference>
<dbReference type="EMBL" id="KJ019157">
    <property type="protein sequence ID" value="AIX45202.1"/>
    <property type="molecule type" value="Genomic_DNA"/>
</dbReference>
<dbReference type="Proteomes" id="UP000185390">
    <property type="component" value="Segment"/>
</dbReference>
<dbReference type="EMBL" id="KJ019087">
    <property type="protein sequence ID" value="AIX27996.1"/>
    <property type="molecule type" value="Genomic_DNA"/>
</dbReference>
<dbReference type="EMBL" id="KJ019163">
    <property type="protein sequence ID" value="AIX46559.1"/>
    <property type="molecule type" value="Genomic_DNA"/>
</dbReference>
<dbReference type="Proteomes" id="UP000185409">
    <property type="component" value="Segment"/>
</dbReference>
<organism evidence="3 27">
    <name type="scientific">Synechococcus phage ACG-2014a</name>
    <dbReference type="NCBI Taxonomy" id="1493507"/>
    <lineage>
        <taxon>Viruses</taxon>
        <taxon>Duplodnaviria</taxon>
        <taxon>Heunggongvirae</taxon>
        <taxon>Uroviricota</taxon>
        <taxon>Caudoviricetes</taxon>
        <taxon>Pantevenvirales</taxon>
        <taxon>Kyanoviridae</taxon>
        <taxon>Acionnavirus</taxon>
        <taxon>Acionnavirus monteraybay</taxon>
    </lineage>
</organism>
<dbReference type="Proteomes" id="UP000185396">
    <property type="component" value="Segment"/>
</dbReference>
<dbReference type="EMBL" id="KJ019122">
    <property type="protein sequence ID" value="AIX36705.1"/>
    <property type="molecule type" value="Genomic_DNA"/>
</dbReference>
<dbReference type="Proteomes" id="UP000185405">
    <property type="component" value="Segment"/>
</dbReference>
<evidence type="ECO:0000313" key="21">
    <source>
        <dbReference type="EMBL" id="AIX44281.1"/>
    </source>
</evidence>
<evidence type="ECO:0000313" key="24">
    <source>
        <dbReference type="EMBL" id="AIX46559.1"/>
    </source>
</evidence>
<dbReference type="Proteomes" id="UP000185393">
    <property type="component" value="Segment"/>
</dbReference>
<dbReference type="EMBL" id="KJ019038">
    <property type="protein sequence ID" value="AIX16874.1"/>
    <property type="molecule type" value="Genomic_DNA"/>
</dbReference>
<evidence type="ECO:0000313" key="11">
    <source>
        <dbReference type="EMBL" id="AIX26583.1"/>
    </source>
</evidence>
<dbReference type="Proteomes" id="UP000185407">
    <property type="component" value="Segment"/>
</dbReference>
<dbReference type="EMBL" id="KJ019026">
    <property type="protein sequence ID" value="AIX14253.1"/>
    <property type="molecule type" value="Genomic_DNA"/>
</dbReference>
<sequence length="72" mass="8713">MDPKTRVERQDERVWCLEQLIRLEGMLDPRMYECADYAASAGLVKDKKDLYKLWKEWKEDNPTDNPQIRNRL</sequence>
<name>A0A0E3ESL8_9CAUD</name>
<proteinExistence type="predicted"/>
<evidence type="ECO:0000313" key="14">
    <source>
        <dbReference type="EMBL" id="AIX28204.1"/>
    </source>
</evidence>
<evidence type="ECO:0000313" key="16">
    <source>
        <dbReference type="EMBL" id="AIX35409.1"/>
    </source>
</evidence>
<dbReference type="EMBL" id="KJ019153">
    <property type="protein sequence ID" value="AIX44281.1"/>
    <property type="molecule type" value="Genomic_DNA"/>
</dbReference>
<dbReference type="EMBL" id="KJ019158">
    <property type="protein sequence ID" value="AIX45410.1"/>
    <property type="molecule type" value="Genomic_DNA"/>
</dbReference>
<dbReference type="EMBL" id="KJ019030">
    <property type="protein sequence ID" value="AIX15118.1"/>
    <property type="molecule type" value="Genomic_DNA"/>
</dbReference>
<evidence type="ECO:0000313" key="9">
    <source>
        <dbReference type="EMBL" id="AIX23753.1"/>
    </source>
</evidence>
<dbReference type="Proteomes" id="UP000185401">
    <property type="component" value="Segment"/>
</dbReference>
<evidence type="ECO:0000313" key="18">
    <source>
        <dbReference type="EMBL" id="AIX39588.1"/>
    </source>
</evidence>
<dbReference type="Proteomes" id="UP000185408">
    <property type="component" value="Segment"/>
</dbReference>
<evidence type="ECO:0000313" key="13">
    <source>
        <dbReference type="EMBL" id="AIX27996.1"/>
    </source>
</evidence>
<dbReference type="EMBL" id="KJ019081">
    <property type="protein sequence ID" value="AIX26583.1"/>
    <property type="molecule type" value="Genomic_DNA"/>
</dbReference>
<gene>
    <name evidence="18" type="ORF">Syn7803C101_70</name>
    <name evidence="19" type="ORF">Syn7803C104_71</name>
    <name evidence="20" type="ORF">Syn7803C107_69</name>
    <name evidence="21" type="ORF">Syn7803C26_69</name>
    <name evidence="22" type="ORF">Syn7803C31_70</name>
    <name evidence="23" type="ORF">Syn7803C33_67</name>
    <name evidence="24" type="ORF">Syn7803C38_67</name>
    <name evidence="1" type="ORF">Syn7803C42_68</name>
    <name evidence="2" type="ORF">Syn7803C47_69</name>
    <name evidence="3" type="ORF">Syn7803C53_67</name>
    <name evidence="4" type="ORF">Syn7803C59_67</name>
    <name evidence="5" type="ORF">Syn7803C60_67</name>
    <name evidence="6" type="ORF">Syn7803C86_69</name>
    <name evidence="7" type="ORF">Syn7803C99_68</name>
    <name evidence="8" type="ORF">Syn7803US101_68</name>
    <name evidence="9" type="ORF">Syn7803US102_68</name>
    <name evidence="10" type="ORF">Syn7803US112_68</name>
    <name evidence="11" type="ORF">Syn7803US117_68</name>
    <name evidence="12" type="ORF">Syn7803US123_70</name>
    <name evidence="13" type="ORF">Syn7803US19_67</name>
    <name evidence="14" type="ORF">Syn7803US1_68</name>
    <name evidence="15" type="ORF">Syn7803US60_68</name>
    <name evidence="16" type="ORF">Syn7803US62_68</name>
    <name evidence="17" type="ORF">Syn7803US79_69</name>
</gene>
<evidence type="ECO:0000313" key="6">
    <source>
        <dbReference type="EMBL" id="AIX20749.1"/>
    </source>
</evidence>
<dbReference type="EMBL" id="KJ019076">
    <property type="protein sequence ID" value="AIX25500.1"/>
    <property type="molecule type" value="Genomic_DNA"/>
</dbReference>
<dbReference type="Proteomes" id="UP000185399">
    <property type="component" value="Segment"/>
</dbReference>
<evidence type="ECO:0000313" key="25">
    <source>
        <dbReference type="Proteomes" id="UP000033004"/>
    </source>
</evidence>
<dbReference type="EMBL" id="KJ019114">
    <property type="protein sequence ID" value="AIX34986.1"/>
    <property type="molecule type" value="Genomic_DNA"/>
</dbReference>
<evidence type="ECO:0000313" key="15">
    <source>
        <dbReference type="EMBL" id="AIX34986.1"/>
    </source>
</evidence>
<dbReference type="Proteomes" id="UP000185398">
    <property type="component" value="Segment"/>
</dbReference>
<evidence type="ECO:0000313" key="4">
    <source>
        <dbReference type="EMBL" id="AIX16874.1"/>
    </source>
</evidence>
<protein>
    <submittedName>
        <fullName evidence="3">Uncharacterized protein</fullName>
    </submittedName>
</protein>
<dbReference type="Proteomes" id="UP000185403">
    <property type="component" value="Segment"/>
</dbReference>
<dbReference type="EMBL" id="KJ019135">
    <property type="protein sequence ID" value="AIX39588.1"/>
    <property type="molecule type" value="Genomic_DNA"/>
</dbReference>
<accession>A0A0E3ESL8</accession>
<evidence type="ECO:0000313" key="23">
    <source>
        <dbReference type="EMBL" id="AIX45410.1"/>
    </source>
</evidence>
<dbReference type="EMBL" id="KJ019116">
    <property type="protein sequence ID" value="AIX35409.1"/>
    <property type="molecule type" value="Genomic_DNA"/>
</dbReference>
<dbReference type="EMBL" id="KJ019068">
    <property type="protein sequence ID" value="AIX23753.1"/>
    <property type="molecule type" value="Genomic_DNA"/>
</dbReference>